<proteinExistence type="predicted"/>
<gene>
    <name evidence="1" type="ORF">Fcan01_27831</name>
</gene>
<dbReference type="AlphaFoldDB" id="A0A226CWS0"/>
<evidence type="ECO:0000313" key="1">
    <source>
        <dbReference type="EMBL" id="OXA37409.1"/>
    </source>
</evidence>
<dbReference type="EMBL" id="LNIX01000058">
    <property type="protein sequence ID" value="OXA37409.1"/>
    <property type="molecule type" value="Genomic_DNA"/>
</dbReference>
<evidence type="ECO:0000313" key="2">
    <source>
        <dbReference type="Proteomes" id="UP000198287"/>
    </source>
</evidence>
<keyword evidence="2" id="KW-1185">Reference proteome</keyword>
<organism evidence="1 2">
    <name type="scientific">Folsomia candida</name>
    <name type="common">Springtail</name>
    <dbReference type="NCBI Taxonomy" id="158441"/>
    <lineage>
        <taxon>Eukaryota</taxon>
        <taxon>Metazoa</taxon>
        <taxon>Ecdysozoa</taxon>
        <taxon>Arthropoda</taxon>
        <taxon>Hexapoda</taxon>
        <taxon>Collembola</taxon>
        <taxon>Entomobryomorpha</taxon>
        <taxon>Isotomoidea</taxon>
        <taxon>Isotomidae</taxon>
        <taxon>Proisotominae</taxon>
        <taxon>Folsomia</taxon>
    </lineage>
</organism>
<accession>A0A226CWS0</accession>
<sequence>MERRQPTIQSSSQKVNAKVKQLWADFKSGTVQFGNTVANAFTHKKAPVPRRKIQETGGHFKPLRGEKPTAEIRNQSAKNITSPNGRKGPHFVHHRPVGNTSPPKTSSPHRGEFTVFASFTSVLPSMVTHGQIFNKNTPVAFSDIEIPTTPYQHHEVATSSDTIPTDVIHSTQAPLLVPQLTLSTIKPLALPTDVKHSSRQSNTFPESVQTAAKDRLQNDYVRIRNKILASMTQWKK</sequence>
<comment type="caution">
    <text evidence="1">The sequence shown here is derived from an EMBL/GenBank/DDBJ whole genome shotgun (WGS) entry which is preliminary data.</text>
</comment>
<protein>
    <submittedName>
        <fullName evidence="1">Uncharacterized protein</fullName>
    </submittedName>
</protein>
<dbReference type="Proteomes" id="UP000198287">
    <property type="component" value="Unassembled WGS sequence"/>
</dbReference>
<reference evidence="1 2" key="1">
    <citation type="submission" date="2015-12" db="EMBL/GenBank/DDBJ databases">
        <title>The genome of Folsomia candida.</title>
        <authorList>
            <person name="Faddeeva A."/>
            <person name="Derks M.F."/>
            <person name="Anvar Y."/>
            <person name="Smit S."/>
            <person name="Van Straalen N."/>
            <person name="Roelofs D."/>
        </authorList>
    </citation>
    <scope>NUCLEOTIDE SEQUENCE [LARGE SCALE GENOMIC DNA]</scope>
    <source>
        <strain evidence="1 2">VU population</strain>
        <tissue evidence="1">Whole body</tissue>
    </source>
</reference>
<name>A0A226CWS0_FOLCA</name>